<dbReference type="GO" id="GO:0008933">
    <property type="term" value="F:peptidoglycan lytic transglycosylase activity"/>
    <property type="evidence" value="ECO:0007669"/>
    <property type="project" value="TreeGrafter"/>
</dbReference>
<dbReference type="InterPro" id="IPR036908">
    <property type="entry name" value="RlpA-like_sf"/>
</dbReference>
<dbReference type="Proteomes" id="UP000186868">
    <property type="component" value="Unassembled WGS sequence"/>
</dbReference>
<dbReference type="SUPFAM" id="SSF50685">
    <property type="entry name" value="Barwin-like endoglucanases"/>
    <property type="match status" value="1"/>
</dbReference>
<reference evidence="2 3" key="1">
    <citation type="submission" date="2016-11" db="EMBL/GenBank/DDBJ databases">
        <title>Draft Genome Sequences of Nine Cyanobacterial Strains from Diverse Habitats.</title>
        <authorList>
            <person name="Zhu T."/>
            <person name="Hou S."/>
            <person name="Lu X."/>
            <person name="Hess W.R."/>
        </authorList>
    </citation>
    <scope>NUCLEOTIDE SEQUENCE [LARGE SCALE GENOMIC DNA]</scope>
    <source>
        <strain evidence="2 3">NIES-593</strain>
    </source>
</reference>
<name>A0A1U7HNX4_9CYAN</name>
<evidence type="ECO:0000313" key="2">
    <source>
        <dbReference type="EMBL" id="OKH25286.1"/>
    </source>
</evidence>
<feature type="domain" description="Lytic transglycosylase MltA" evidence="1">
    <location>
        <begin position="82"/>
        <end position="115"/>
    </location>
</feature>
<dbReference type="PANTHER" id="PTHR30124:SF0">
    <property type="entry name" value="MEMBRANE-BOUND LYTIC MUREIN TRANSGLYCOSYLASE A"/>
    <property type="match status" value="1"/>
</dbReference>
<dbReference type="InterPro" id="IPR026044">
    <property type="entry name" value="MltA"/>
</dbReference>
<organism evidence="2 3">
    <name type="scientific">Hydrococcus rivularis NIES-593</name>
    <dbReference type="NCBI Taxonomy" id="1921803"/>
    <lineage>
        <taxon>Bacteria</taxon>
        <taxon>Bacillati</taxon>
        <taxon>Cyanobacteriota</taxon>
        <taxon>Cyanophyceae</taxon>
        <taxon>Pleurocapsales</taxon>
        <taxon>Hydrococcaceae</taxon>
        <taxon>Hydrococcus</taxon>
    </lineage>
</organism>
<gene>
    <name evidence="2" type="ORF">NIES593_05910</name>
</gene>
<dbReference type="GO" id="GO:0004553">
    <property type="term" value="F:hydrolase activity, hydrolyzing O-glycosyl compounds"/>
    <property type="evidence" value="ECO:0007669"/>
    <property type="project" value="InterPro"/>
</dbReference>
<dbReference type="InterPro" id="IPR005300">
    <property type="entry name" value="MltA_B"/>
</dbReference>
<comment type="caution">
    <text evidence="2">The sequence shown here is derived from an EMBL/GenBank/DDBJ whole genome shotgun (WGS) entry which is preliminary data.</text>
</comment>
<dbReference type="AlphaFoldDB" id="A0A1U7HNX4"/>
<protein>
    <recommendedName>
        <fullName evidence="1">Lytic transglycosylase MltA domain-containing protein</fullName>
    </recommendedName>
</protein>
<dbReference type="GO" id="GO:0009253">
    <property type="term" value="P:peptidoglycan catabolic process"/>
    <property type="evidence" value="ECO:0007669"/>
    <property type="project" value="TreeGrafter"/>
</dbReference>
<sequence length="136" mass="15787">MLLSILDCFRLSTKILESNAAVKAYQNYPIPGINRDRVRRSLLCFRELLVKSRTPRKLQVAVQKEFVFYQSVGNDDRGTVTFTGYFEPVYSASHQPTAEFRYPLYQKPSNFRVGLNPIQPVPNWKGKMVRWTIKAL</sequence>
<dbReference type="Pfam" id="PF03562">
    <property type="entry name" value="MltA"/>
    <property type="match status" value="1"/>
</dbReference>
<dbReference type="PANTHER" id="PTHR30124">
    <property type="entry name" value="MEMBRANE-BOUND LYTIC MUREIN TRANSGLYCOSYLASE A"/>
    <property type="match status" value="1"/>
</dbReference>
<keyword evidence="3" id="KW-1185">Reference proteome</keyword>
<dbReference type="RefSeq" id="WP_073598693.1">
    <property type="nucleotide sequence ID" value="NZ_MRCB01000004.1"/>
</dbReference>
<proteinExistence type="predicted"/>
<evidence type="ECO:0000259" key="1">
    <source>
        <dbReference type="Pfam" id="PF03562"/>
    </source>
</evidence>
<dbReference type="STRING" id="1921803.NIES593_05910"/>
<accession>A0A1U7HNX4</accession>
<dbReference type="EMBL" id="MRCB01000004">
    <property type="protein sequence ID" value="OKH25286.1"/>
    <property type="molecule type" value="Genomic_DNA"/>
</dbReference>
<evidence type="ECO:0000313" key="3">
    <source>
        <dbReference type="Proteomes" id="UP000186868"/>
    </source>
</evidence>